<keyword evidence="3 7" id="KW-0813">Transport</keyword>
<feature type="transmembrane region" description="Helical" evidence="9">
    <location>
        <begin position="46"/>
        <end position="66"/>
    </location>
</feature>
<comment type="caution">
    <text evidence="10">The sequence shown here is derived from an EMBL/GenBank/DDBJ whole genome shotgun (WGS) entry which is preliminary data.</text>
</comment>
<dbReference type="STRING" id="1448321.A0A317VYV8"/>
<dbReference type="InterPro" id="IPR023271">
    <property type="entry name" value="Aquaporin-like"/>
</dbReference>
<dbReference type="Pfam" id="PF00230">
    <property type="entry name" value="MIP"/>
    <property type="match status" value="1"/>
</dbReference>
<sequence length="283" mass="30865">WPKSSPMLRLALSEFFGTMIMIMFGNGVVAQVLLSQNQKGSYQSISWGWGLGVMLAIYVSTPSGSHLNPAITWTLCLLRRFPWPKLPVYALSQLLGAMTGSAIVYANYRSAIDTFEGSSSLRTVPDTTTTTTTTSSTNHPSPPPSGFTATATATAGIFSTYPAPFLTRTGQFFSEFLASAILMFMIFALKDERNLAMFFVVFGIGACFGWETGYAMNLARDFGPRLVAYMIGYGRGVWVAGGYYFWIPIIAPFFGCTVGGWLYDAFIYTGSDSVVNNGPYFGL</sequence>
<evidence type="ECO:0000256" key="8">
    <source>
        <dbReference type="SAM" id="MobiDB-lite"/>
    </source>
</evidence>
<evidence type="ECO:0000313" key="11">
    <source>
        <dbReference type="Proteomes" id="UP000247233"/>
    </source>
</evidence>
<keyword evidence="6 9" id="KW-0472">Membrane</keyword>
<dbReference type="Gene3D" id="1.20.1080.10">
    <property type="entry name" value="Glycerol uptake facilitator protein"/>
    <property type="match status" value="1"/>
</dbReference>
<dbReference type="InterPro" id="IPR050363">
    <property type="entry name" value="MIP/Aquaporin"/>
</dbReference>
<feature type="transmembrane region" description="Helical" evidence="9">
    <location>
        <begin position="15"/>
        <end position="34"/>
    </location>
</feature>
<dbReference type="AlphaFoldDB" id="A0A317VYV8"/>
<evidence type="ECO:0000256" key="1">
    <source>
        <dbReference type="ARBA" id="ARBA00004141"/>
    </source>
</evidence>
<evidence type="ECO:0000256" key="9">
    <source>
        <dbReference type="SAM" id="Phobius"/>
    </source>
</evidence>
<reference evidence="10 11" key="1">
    <citation type="submission" date="2016-12" db="EMBL/GenBank/DDBJ databases">
        <title>The genomes of Aspergillus section Nigri reveals drivers in fungal speciation.</title>
        <authorList>
            <consortium name="DOE Joint Genome Institute"/>
            <person name="Vesth T.C."/>
            <person name="Nybo J."/>
            <person name="Theobald S."/>
            <person name="Brandl J."/>
            <person name="Frisvad J.C."/>
            <person name="Nielsen K.F."/>
            <person name="Lyhne E.K."/>
            <person name="Kogle M.E."/>
            <person name="Kuo A."/>
            <person name="Riley R."/>
            <person name="Clum A."/>
            <person name="Nolan M."/>
            <person name="Lipzen A."/>
            <person name="Salamov A."/>
            <person name="Henrissat B."/>
            <person name="Wiebenga A."/>
            <person name="De Vries R.P."/>
            <person name="Grigoriev I.V."/>
            <person name="Mortensen U.H."/>
            <person name="Andersen M.R."/>
            <person name="Baker S.E."/>
        </authorList>
    </citation>
    <scope>NUCLEOTIDE SEQUENCE [LARGE SCALE GENOMIC DNA]</scope>
    <source>
        <strain evidence="10 11">CBS 117.55</strain>
    </source>
</reference>
<dbReference type="EMBL" id="MSFL01000017">
    <property type="protein sequence ID" value="PWY78202.1"/>
    <property type="molecule type" value="Genomic_DNA"/>
</dbReference>
<keyword evidence="5 9" id="KW-1133">Transmembrane helix</keyword>
<feature type="compositionally biased region" description="Low complexity" evidence="8">
    <location>
        <begin position="123"/>
        <end position="139"/>
    </location>
</feature>
<dbReference type="SUPFAM" id="SSF81338">
    <property type="entry name" value="Aquaporin-like"/>
    <property type="match status" value="1"/>
</dbReference>
<dbReference type="VEuPathDB" id="FungiDB:BO70DRAFT_258255"/>
<evidence type="ECO:0000313" key="10">
    <source>
        <dbReference type="EMBL" id="PWY78202.1"/>
    </source>
</evidence>
<protein>
    <submittedName>
        <fullName evidence="10">Aquaporin</fullName>
    </submittedName>
</protein>
<evidence type="ECO:0000256" key="5">
    <source>
        <dbReference type="ARBA" id="ARBA00022989"/>
    </source>
</evidence>
<dbReference type="GO" id="GO:0015250">
    <property type="term" value="F:water channel activity"/>
    <property type="evidence" value="ECO:0007669"/>
    <property type="project" value="TreeGrafter"/>
</dbReference>
<comment type="subcellular location">
    <subcellularLocation>
        <location evidence="1">Membrane</location>
        <topology evidence="1">Multi-pass membrane protein</topology>
    </subcellularLocation>
</comment>
<feature type="transmembrane region" description="Helical" evidence="9">
    <location>
        <begin position="237"/>
        <end position="263"/>
    </location>
</feature>
<dbReference type="PANTHER" id="PTHR43829:SF9">
    <property type="entry name" value="AQUAPORIN-9"/>
    <property type="match status" value="1"/>
</dbReference>
<dbReference type="InterPro" id="IPR000425">
    <property type="entry name" value="MIP"/>
</dbReference>
<feature type="non-terminal residue" evidence="10">
    <location>
        <position position="283"/>
    </location>
</feature>
<accession>A0A317VYV8</accession>
<dbReference type="PANTHER" id="PTHR43829">
    <property type="entry name" value="AQUAPORIN OR AQUAGLYCEROPORIN RELATED"/>
    <property type="match status" value="1"/>
</dbReference>
<dbReference type="NCBIfam" id="TIGR00861">
    <property type="entry name" value="MIP"/>
    <property type="match status" value="1"/>
</dbReference>
<proteinExistence type="inferred from homology"/>
<feature type="transmembrane region" description="Helical" evidence="9">
    <location>
        <begin position="172"/>
        <end position="189"/>
    </location>
</feature>
<dbReference type="Proteomes" id="UP000247233">
    <property type="component" value="Unassembled WGS sequence"/>
</dbReference>
<dbReference type="RefSeq" id="XP_025398143.1">
    <property type="nucleotide sequence ID" value="XM_025538878.1"/>
</dbReference>
<comment type="similarity">
    <text evidence="2 7">Belongs to the MIP/aquaporin (TC 1.A.8) family.</text>
</comment>
<keyword evidence="4 7" id="KW-0812">Transmembrane</keyword>
<dbReference type="GO" id="GO:0005886">
    <property type="term" value="C:plasma membrane"/>
    <property type="evidence" value="ECO:0007669"/>
    <property type="project" value="TreeGrafter"/>
</dbReference>
<name>A0A317VYV8_9EURO</name>
<evidence type="ECO:0000256" key="6">
    <source>
        <dbReference type="ARBA" id="ARBA00023136"/>
    </source>
</evidence>
<evidence type="ECO:0000256" key="2">
    <source>
        <dbReference type="ARBA" id="ARBA00006175"/>
    </source>
</evidence>
<dbReference type="PRINTS" id="PR00783">
    <property type="entry name" value="MINTRINSICP"/>
</dbReference>
<dbReference type="CDD" id="cd00333">
    <property type="entry name" value="MIP"/>
    <property type="match status" value="1"/>
</dbReference>
<organism evidence="10 11">
    <name type="scientific">Aspergillus heteromorphus CBS 117.55</name>
    <dbReference type="NCBI Taxonomy" id="1448321"/>
    <lineage>
        <taxon>Eukaryota</taxon>
        <taxon>Fungi</taxon>
        <taxon>Dikarya</taxon>
        <taxon>Ascomycota</taxon>
        <taxon>Pezizomycotina</taxon>
        <taxon>Eurotiomycetes</taxon>
        <taxon>Eurotiomycetidae</taxon>
        <taxon>Eurotiales</taxon>
        <taxon>Aspergillaceae</taxon>
        <taxon>Aspergillus</taxon>
        <taxon>Aspergillus subgen. Circumdati</taxon>
    </lineage>
</organism>
<feature type="non-terminal residue" evidence="10">
    <location>
        <position position="1"/>
    </location>
</feature>
<evidence type="ECO:0000256" key="7">
    <source>
        <dbReference type="RuleBase" id="RU000477"/>
    </source>
</evidence>
<dbReference type="GeneID" id="37061115"/>
<keyword evidence="11" id="KW-1185">Reference proteome</keyword>
<dbReference type="GO" id="GO:0015254">
    <property type="term" value="F:glycerol channel activity"/>
    <property type="evidence" value="ECO:0007669"/>
    <property type="project" value="TreeGrafter"/>
</dbReference>
<evidence type="ECO:0000256" key="4">
    <source>
        <dbReference type="ARBA" id="ARBA00022692"/>
    </source>
</evidence>
<feature type="transmembrane region" description="Helical" evidence="9">
    <location>
        <begin position="195"/>
        <end position="216"/>
    </location>
</feature>
<dbReference type="OrthoDB" id="3222at2759"/>
<gene>
    <name evidence="10" type="ORF">BO70DRAFT_258255</name>
</gene>
<feature type="transmembrane region" description="Helical" evidence="9">
    <location>
        <begin position="86"/>
        <end position="108"/>
    </location>
</feature>
<feature type="region of interest" description="Disordered" evidence="8">
    <location>
        <begin position="123"/>
        <end position="145"/>
    </location>
</feature>
<evidence type="ECO:0000256" key="3">
    <source>
        <dbReference type="ARBA" id="ARBA00022448"/>
    </source>
</evidence>